<comment type="caution">
    <text evidence="2">The sequence shown here is derived from an EMBL/GenBank/DDBJ whole genome shotgun (WGS) entry which is preliminary data.</text>
</comment>
<evidence type="ECO:0008006" key="4">
    <source>
        <dbReference type="Google" id="ProtNLM"/>
    </source>
</evidence>
<dbReference type="Proteomes" id="UP001627408">
    <property type="component" value="Unassembled WGS sequence"/>
</dbReference>
<keyword evidence="3" id="KW-1185">Reference proteome</keyword>
<gene>
    <name evidence="2" type="ORF">ACERZ8_21305</name>
</gene>
<proteinExistence type="predicted"/>
<feature type="transmembrane region" description="Helical" evidence="1">
    <location>
        <begin position="270"/>
        <end position="288"/>
    </location>
</feature>
<evidence type="ECO:0000256" key="1">
    <source>
        <dbReference type="SAM" id="Phobius"/>
    </source>
</evidence>
<dbReference type="RefSeq" id="WP_407594455.1">
    <property type="nucleotide sequence ID" value="NZ_JBHDIY010000004.1"/>
</dbReference>
<feature type="transmembrane region" description="Helical" evidence="1">
    <location>
        <begin position="106"/>
        <end position="125"/>
    </location>
</feature>
<keyword evidence="1" id="KW-0812">Transmembrane</keyword>
<organism evidence="2 3">
    <name type="scientific">Tateyamaria armeniaca</name>
    <dbReference type="NCBI Taxonomy" id="2518930"/>
    <lineage>
        <taxon>Bacteria</taxon>
        <taxon>Pseudomonadati</taxon>
        <taxon>Pseudomonadota</taxon>
        <taxon>Alphaproteobacteria</taxon>
        <taxon>Rhodobacterales</taxon>
        <taxon>Roseobacteraceae</taxon>
        <taxon>Tateyamaria</taxon>
    </lineage>
</organism>
<evidence type="ECO:0000313" key="2">
    <source>
        <dbReference type="EMBL" id="MFL4472293.1"/>
    </source>
</evidence>
<evidence type="ECO:0000313" key="3">
    <source>
        <dbReference type="Proteomes" id="UP001627408"/>
    </source>
</evidence>
<feature type="transmembrane region" description="Helical" evidence="1">
    <location>
        <begin position="245"/>
        <end position="264"/>
    </location>
</feature>
<feature type="transmembrane region" description="Helical" evidence="1">
    <location>
        <begin position="58"/>
        <end position="76"/>
    </location>
</feature>
<sequence>MRHLLFLNLGRVAYSVIKESRDDALNFATGLVVVCGAAMLLSLSILQRVQGISPRIKRLALIICLLTVLFVSIWQLLSASRVEAIGLLFGLFLTQGDRVSRFTRRTSIFVVIVLFGLVGYLRQLLSVSSYLDRSFVSWPGGIENVFNTYVFALISVRDGDLPVFFGQTYLDLLQRLPPGFFGLDRPPRAYDYLAERTRLIGGEYFLTEPFMNGLGLGVAIFLCVLVFILNSSTRVLADFHQHPRRIFAALISMTVLTFSFRIMWYGFEHTLKTIVIGCILALPLLALGQRLRKRLQTRPQAHSQINSNL</sequence>
<feature type="transmembrane region" description="Helical" evidence="1">
    <location>
        <begin position="25"/>
        <end position="46"/>
    </location>
</feature>
<feature type="transmembrane region" description="Helical" evidence="1">
    <location>
        <begin position="214"/>
        <end position="233"/>
    </location>
</feature>
<name>A0ABW8V4L2_9RHOB</name>
<reference evidence="2 3" key="1">
    <citation type="submission" date="2024-08" db="EMBL/GenBank/DDBJ databases">
        <title>Tateyamaria sp. nov., isolated from marine algae.</title>
        <authorList>
            <person name="Choi B.J."/>
            <person name="Kim J.M."/>
            <person name="Lee J.K."/>
            <person name="Choi D.G."/>
            <person name="Bayburt H."/>
            <person name="Baek J.H."/>
            <person name="Han D.M."/>
            <person name="Jeon C.O."/>
        </authorList>
    </citation>
    <scope>NUCLEOTIDE SEQUENCE [LARGE SCALE GENOMIC DNA]</scope>
    <source>
        <strain evidence="2 3">KMU-156</strain>
    </source>
</reference>
<protein>
    <recommendedName>
        <fullName evidence="4">Oligosaccharide repeat unit polymerase</fullName>
    </recommendedName>
</protein>
<keyword evidence="1" id="KW-0472">Membrane</keyword>
<keyword evidence="1" id="KW-1133">Transmembrane helix</keyword>
<dbReference type="EMBL" id="JBHDIY010000004">
    <property type="protein sequence ID" value="MFL4472293.1"/>
    <property type="molecule type" value="Genomic_DNA"/>
</dbReference>
<accession>A0ABW8V4L2</accession>